<gene>
    <name evidence="8" type="primary">mobA</name>
    <name evidence="11" type="ORF">BECKLPF1236A_GA0070988_1000116</name>
    <name evidence="12" type="ORF">BECKLPF1236C_GA0070990_1000135</name>
</gene>
<evidence type="ECO:0000256" key="5">
    <source>
        <dbReference type="ARBA" id="ARBA00022842"/>
    </source>
</evidence>
<dbReference type="GO" id="GO:0005525">
    <property type="term" value="F:GTP binding"/>
    <property type="evidence" value="ECO:0007669"/>
    <property type="project" value="UniProtKB-UniRule"/>
</dbReference>
<dbReference type="Gene3D" id="3.90.550.10">
    <property type="entry name" value="Spore Coat Polysaccharide Biosynthesis Protein SpsA, Chain A"/>
    <property type="match status" value="1"/>
</dbReference>
<keyword evidence="3 8" id="KW-0479">Metal-binding</keyword>
<evidence type="ECO:0000256" key="1">
    <source>
        <dbReference type="ARBA" id="ARBA00022490"/>
    </source>
</evidence>
<comment type="cofactor">
    <cofactor evidence="8">
        <name>Mg(2+)</name>
        <dbReference type="ChEBI" id="CHEBI:18420"/>
    </cofactor>
</comment>
<dbReference type="InterPro" id="IPR029044">
    <property type="entry name" value="Nucleotide-diphossugar_trans"/>
</dbReference>
<dbReference type="SUPFAM" id="SSF53448">
    <property type="entry name" value="Nucleotide-diphospho-sugar transferases"/>
    <property type="match status" value="1"/>
</dbReference>
<comment type="subunit">
    <text evidence="8">Monomer.</text>
</comment>
<keyword evidence="6 8" id="KW-0342">GTP-binding</keyword>
<evidence type="ECO:0000256" key="8">
    <source>
        <dbReference type="HAMAP-Rule" id="MF_00316"/>
    </source>
</evidence>
<feature type="binding site" evidence="8">
    <location>
        <position position="72"/>
    </location>
    <ligand>
        <name>GTP</name>
        <dbReference type="ChEBI" id="CHEBI:37565"/>
    </ligand>
</feature>
<evidence type="ECO:0000259" key="10">
    <source>
        <dbReference type="Pfam" id="PF12804"/>
    </source>
</evidence>
<comment type="domain">
    <text evidence="8">The N-terminal domain determines nucleotide recognition and specific binding, while the C-terminal domain determines the specific binding to the target protein.</text>
</comment>
<feature type="binding site" evidence="8">
    <location>
        <position position="26"/>
    </location>
    <ligand>
        <name>GTP</name>
        <dbReference type="ChEBI" id="CHEBI:37565"/>
    </ligand>
</feature>
<dbReference type="EMBL" id="CAADFP010000001">
    <property type="protein sequence ID" value="VFK22677.1"/>
    <property type="molecule type" value="Genomic_DNA"/>
</dbReference>
<evidence type="ECO:0000256" key="2">
    <source>
        <dbReference type="ARBA" id="ARBA00022679"/>
    </source>
</evidence>
<dbReference type="InterPro" id="IPR025877">
    <property type="entry name" value="MobA-like_NTP_Trfase"/>
</dbReference>
<comment type="subcellular location">
    <subcellularLocation>
        <location evidence="8">Cytoplasm</location>
    </subcellularLocation>
</comment>
<accession>A0A450VMT4</accession>
<evidence type="ECO:0000256" key="3">
    <source>
        <dbReference type="ARBA" id="ARBA00022723"/>
    </source>
</evidence>
<feature type="binding site" evidence="8">
    <location>
        <position position="102"/>
    </location>
    <ligand>
        <name>Mg(2+)</name>
        <dbReference type="ChEBI" id="CHEBI:18420"/>
    </ligand>
</feature>
<keyword evidence="2 8" id="KW-0808">Transferase</keyword>
<sequence length="231" mass="25471">MRYPRNRITGVILAGGRARRMGGQDKGLIDLAHRAMIEHVIMILRPQVGALIISANRNAEIYEGFGYPVVPDAVEGYSGPLAGMASGMQHAKTPYIVIAPCDSPLVPANLVERLDLAMDRTHADISVAHDGKRMQPVFALLKSSLRASIMDFLAAGDRKLERWVAEQKTALADFSHRPEAFLNINTPEDRAALEKKFKDNAQQPQYTGPRLHRIQRHGENHALTPADTPIA</sequence>
<feature type="binding site" evidence="8">
    <location>
        <position position="102"/>
    </location>
    <ligand>
        <name>GTP</name>
        <dbReference type="ChEBI" id="CHEBI:37565"/>
    </ligand>
</feature>
<evidence type="ECO:0000256" key="6">
    <source>
        <dbReference type="ARBA" id="ARBA00023134"/>
    </source>
</evidence>
<evidence type="ECO:0000256" key="9">
    <source>
        <dbReference type="SAM" id="MobiDB-lite"/>
    </source>
</evidence>
<keyword evidence="1 8" id="KW-0963">Cytoplasm</keyword>
<keyword evidence="4 8" id="KW-0547">Nucleotide-binding</keyword>
<evidence type="ECO:0000313" key="11">
    <source>
        <dbReference type="EMBL" id="VFK06061.1"/>
    </source>
</evidence>
<comment type="catalytic activity">
    <reaction evidence="8">
        <text>Mo-molybdopterin + GTP + H(+) = Mo-molybdopterin guanine dinucleotide + diphosphate</text>
        <dbReference type="Rhea" id="RHEA:34243"/>
        <dbReference type="ChEBI" id="CHEBI:15378"/>
        <dbReference type="ChEBI" id="CHEBI:33019"/>
        <dbReference type="ChEBI" id="CHEBI:37565"/>
        <dbReference type="ChEBI" id="CHEBI:71302"/>
        <dbReference type="ChEBI" id="CHEBI:71310"/>
        <dbReference type="EC" id="2.7.7.77"/>
    </reaction>
</comment>
<feature type="domain" description="MobA-like NTP transferase" evidence="10">
    <location>
        <begin position="10"/>
        <end position="167"/>
    </location>
</feature>
<dbReference type="PANTHER" id="PTHR19136:SF81">
    <property type="entry name" value="MOLYBDENUM COFACTOR GUANYLYLTRANSFERASE"/>
    <property type="match status" value="1"/>
</dbReference>
<dbReference type="InterPro" id="IPR013482">
    <property type="entry name" value="Molybde_CF_guanTrfase"/>
</dbReference>
<dbReference type="HAMAP" id="MF_00316">
    <property type="entry name" value="MobA"/>
    <property type="match status" value="1"/>
</dbReference>
<name>A0A450VMT4_9GAMM</name>
<dbReference type="PANTHER" id="PTHR19136">
    <property type="entry name" value="MOLYBDENUM COFACTOR GUANYLYLTRANSFERASE"/>
    <property type="match status" value="1"/>
</dbReference>
<organism evidence="11">
    <name type="scientific">Candidatus Kentrum sp. LPFa</name>
    <dbReference type="NCBI Taxonomy" id="2126335"/>
    <lineage>
        <taxon>Bacteria</taxon>
        <taxon>Pseudomonadati</taxon>
        <taxon>Pseudomonadota</taxon>
        <taxon>Gammaproteobacteria</taxon>
        <taxon>Candidatus Kentrum</taxon>
    </lineage>
</organism>
<keyword evidence="11" id="KW-0548">Nucleotidyltransferase</keyword>
<keyword evidence="7 8" id="KW-0501">Molybdenum cofactor biosynthesis</keyword>
<evidence type="ECO:0000256" key="4">
    <source>
        <dbReference type="ARBA" id="ARBA00022741"/>
    </source>
</evidence>
<reference evidence="11" key="1">
    <citation type="submission" date="2019-02" db="EMBL/GenBank/DDBJ databases">
        <authorList>
            <person name="Gruber-Vodicka R. H."/>
            <person name="Seah K. B. B."/>
        </authorList>
    </citation>
    <scope>NUCLEOTIDE SEQUENCE</scope>
    <source>
        <strain evidence="11">BECK_S312</strain>
        <strain evidence="12">BECK_S426</strain>
    </source>
</reference>
<dbReference type="AlphaFoldDB" id="A0A450VMT4"/>
<evidence type="ECO:0000313" key="12">
    <source>
        <dbReference type="EMBL" id="VFK22677.1"/>
    </source>
</evidence>
<comment type="caution">
    <text evidence="8">Lacks conserved residue(s) required for the propagation of feature annotation.</text>
</comment>
<dbReference type="GO" id="GO:1902758">
    <property type="term" value="P:bis(molybdopterin guanine dinucleotide)molybdenum biosynthetic process"/>
    <property type="evidence" value="ECO:0007669"/>
    <property type="project" value="TreeGrafter"/>
</dbReference>
<dbReference type="EC" id="2.7.7.77" evidence="8"/>
<protein>
    <recommendedName>
        <fullName evidence="8">Molybdenum cofactor guanylyltransferase</fullName>
        <shortName evidence="8">MoCo guanylyltransferase</shortName>
        <ecNumber evidence="8">2.7.7.77</ecNumber>
    </recommendedName>
    <alternativeName>
        <fullName evidence="8">GTP:molybdopterin guanylyltransferase</fullName>
    </alternativeName>
    <alternativeName>
        <fullName evidence="8">Mo-MPT guanylyltransferase</fullName>
    </alternativeName>
    <alternativeName>
        <fullName evidence="8">Molybdopterin guanylyltransferase</fullName>
    </alternativeName>
    <alternativeName>
        <fullName evidence="8">Molybdopterin-guanine dinucleotide synthase</fullName>
        <shortName evidence="8">MGD synthase</shortName>
    </alternativeName>
</protein>
<dbReference type="GO" id="GO:0005737">
    <property type="term" value="C:cytoplasm"/>
    <property type="evidence" value="ECO:0007669"/>
    <property type="project" value="UniProtKB-SubCell"/>
</dbReference>
<dbReference type="GO" id="GO:0061603">
    <property type="term" value="F:molybdenum cofactor guanylyltransferase activity"/>
    <property type="evidence" value="ECO:0007669"/>
    <property type="project" value="UniProtKB-EC"/>
</dbReference>
<dbReference type="NCBIfam" id="TIGR02665">
    <property type="entry name" value="molyb_mobA"/>
    <property type="match status" value="1"/>
</dbReference>
<dbReference type="GO" id="GO:0046872">
    <property type="term" value="F:metal ion binding"/>
    <property type="evidence" value="ECO:0007669"/>
    <property type="project" value="UniProtKB-KW"/>
</dbReference>
<keyword evidence="5 8" id="KW-0460">Magnesium</keyword>
<evidence type="ECO:0000256" key="7">
    <source>
        <dbReference type="ARBA" id="ARBA00023150"/>
    </source>
</evidence>
<proteinExistence type="inferred from homology"/>
<comment type="similarity">
    <text evidence="8">Belongs to the MobA family.</text>
</comment>
<feature type="binding site" evidence="8">
    <location>
        <begin position="13"/>
        <end position="15"/>
    </location>
    <ligand>
        <name>GTP</name>
        <dbReference type="ChEBI" id="CHEBI:37565"/>
    </ligand>
</feature>
<feature type="region of interest" description="Disordered" evidence="9">
    <location>
        <begin position="200"/>
        <end position="231"/>
    </location>
</feature>
<dbReference type="CDD" id="cd02503">
    <property type="entry name" value="MobA"/>
    <property type="match status" value="1"/>
</dbReference>
<dbReference type="EMBL" id="CAADFM010000001">
    <property type="protein sequence ID" value="VFK06061.1"/>
    <property type="molecule type" value="Genomic_DNA"/>
</dbReference>
<comment type="function">
    <text evidence="8">Transfers a GMP moiety from GTP to Mo-molybdopterin (Mo-MPT) cofactor (Moco or molybdenum cofactor) to form Mo-molybdopterin guanine dinucleotide (Mo-MGD) cofactor.</text>
</comment>
<dbReference type="Pfam" id="PF12804">
    <property type="entry name" value="NTP_transf_3"/>
    <property type="match status" value="1"/>
</dbReference>